<comment type="caution">
    <text evidence="1">The sequence shown here is derived from an EMBL/GenBank/DDBJ whole genome shotgun (WGS) entry which is preliminary data.</text>
</comment>
<accession>A0A1F4S7F4</accession>
<gene>
    <name evidence="1" type="ORF">A2290_04560</name>
</gene>
<dbReference type="AlphaFoldDB" id="A0A1F4S7F4"/>
<sequence>MSIQINSGFRSTDIGKSPVSTFKRRSNGLEFPVMPRETDSPLMKRLIGGLTMHPHFGHPRSRGEVHSLEVICTRFPSADIPELIVILKTANSHFVNSILDCSGDASNSVVYLLREQHQLEIINLVACSSDLAMNGILTKRGQDALVISKTEDEDVYYVGILEMTNSDHLMFGAGVMIDSSRIIY</sequence>
<evidence type="ECO:0000313" key="2">
    <source>
        <dbReference type="Proteomes" id="UP000177905"/>
    </source>
</evidence>
<organism evidence="1 2">
    <name type="scientific">candidate division WOR-1 bacterium RIFOXYB2_FULL_36_35</name>
    <dbReference type="NCBI Taxonomy" id="1802578"/>
    <lineage>
        <taxon>Bacteria</taxon>
        <taxon>Bacillati</taxon>
        <taxon>Saganbacteria</taxon>
    </lineage>
</organism>
<evidence type="ECO:0000313" key="1">
    <source>
        <dbReference type="EMBL" id="OGC16349.1"/>
    </source>
</evidence>
<protein>
    <submittedName>
        <fullName evidence="1">Uncharacterized protein</fullName>
    </submittedName>
</protein>
<dbReference type="EMBL" id="MEUA01000010">
    <property type="protein sequence ID" value="OGC16349.1"/>
    <property type="molecule type" value="Genomic_DNA"/>
</dbReference>
<name>A0A1F4S7F4_UNCSA</name>
<dbReference type="Proteomes" id="UP000177905">
    <property type="component" value="Unassembled WGS sequence"/>
</dbReference>
<proteinExistence type="predicted"/>
<reference evidence="1 2" key="1">
    <citation type="journal article" date="2016" name="Nat. Commun.">
        <title>Thousands of microbial genomes shed light on interconnected biogeochemical processes in an aquifer system.</title>
        <authorList>
            <person name="Anantharaman K."/>
            <person name="Brown C.T."/>
            <person name="Hug L.A."/>
            <person name="Sharon I."/>
            <person name="Castelle C.J."/>
            <person name="Probst A.J."/>
            <person name="Thomas B.C."/>
            <person name="Singh A."/>
            <person name="Wilkins M.J."/>
            <person name="Karaoz U."/>
            <person name="Brodie E.L."/>
            <person name="Williams K.H."/>
            <person name="Hubbard S.S."/>
            <person name="Banfield J.F."/>
        </authorList>
    </citation>
    <scope>NUCLEOTIDE SEQUENCE [LARGE SCALE GENOMIC DNA]</scope>
</reference>